<proteinExistence type="predicted"/>
<evidence type="ECO:0000259" key="2">
    <source>
        <dbReference type="Pfam" id="PF21307"/>
    </source>
</evidence>
<gene>
    <name evidence="4" type="ORF">GCM10022422_42520</name>
</gene>
<feature type="domain" description="Glycosyl hydrolase family 95 catalytic" evidence="3">
    <location>
        <begin position="323"/>
        <end position="744"/>
    </location>
</feature>
<dbReference type="InterPro" id="IPR012341">
    <property type="entry name" value="6hp_glycosidase-like_sf"/>
</dbReference>
<dbReference type="Pfam" id="PF21307">
    <property type="entry name" value="Glyco_hydro_95_C"/>
    <property type="match status" value="1"/>
</dbReference>
<evidence type="ECO:0000313" key="5">
    <source>
        <dbReference type="Proteomes" id="UP001501367"/>
    </source>
</evidence>
<dbReference type="SUPFAM" id="SSF48208">
    <property type="entry name" value="Six-hairpin glycosidases"/>
    <property type="match status" value="1"/>
</dbReference>
<evidence type="ECO:0000259" key="1">
    <source>
        <dbReference type="Pfam" id="PF14498"/>
    </source>
</evidence>
<dbReference type="InterPro" id="IPR008928">
    <property type="entry name" value="6-hairpin_glycosidase_sf"/>
</dbReference>
<sequence>MNLTFMKKTFFVLLLTFYYTTISAQSKNVLWYKQPAEFFEESLVLGNGKMGATVFGGVNLDKIYLNDITLWSGEPVYPYMNSNASNNLPAIRDAFNKEDYKLAEELNKKIQGKNSESYAPLGTLEIKNHHTGEVSNYYRELDLSNATSKITYEINGVKFTREYFVSAPDQIMIIKLTSSKKGALNFDIESSSLLESKVEIKKNVLSLSGRAPMHENPGYFKYTQEYLPAGYFDREKALANLKKETLKEQKIIKGTRFASLLKIKNTDGTIVNTDTTLGVKNATEAIIYVAVATSFTGFDKSPSIDGVAEPIAKKELNNAFTKSYDKLKAAHIADHQKFYNRVTLDLGKTTAPDLPTDERLLRYADGKEDKNLEILYFNYGRYLLISSSRTIGVPANLQGLWNPYLNPPWSSNYTMNINLEENYWLAENTNLSEMHQSLLSFIKNLSVTGKVTAETFYGVKSGWAAAHNSDIWAMTNPVGQFGKEDPMWACWPMAGAWLSTHIWEHYIFTKNQDYLKNEGYPLMKGAAEFCMGWLVEDKKGNLITAPSTSPENQYKLADGFVGATMYGGTADLAMIRECFDKTIKAAKILNIDAEFVKKMEADLANLHPYQIGKKGNLQEWYFDWDDNDPKHRHQSHLFGLFPGDHITPLKTPDLAEASKKTLEIKGDETTGWSKGWRINLWARLWDGNRAYKMFRELLRYVDPDGKKTETPRRGGGTYPNLFDAHPPFQIDGNFGGTAAVAEMLVQSDENEIRLLPALPDAWSEGSVKGICARGGFEIEMNWNNKKPEKVIVSSKNGGKTTLIYGDKNQEVVLKKGEKKEINF</sequence>
<accession>A0ABP7G0R7</accession>
<reference evidence="5" key="1">
    <citation type="journal article" date="2019" name="Int. J. Syst. Evol. Microbiol.">
        <title>The Global Catalogue of Microorganisms (GCM) 10K type strain sequencing project: providing services to taxonomists for standard genome sequencing and annotation.</title>
        <authorList>
            <consortium name="The Broad Institute Genomics Platform"/>
            <consortium name="The Broad Institute Genome Sequencing Center for Infectious Disease"/>
            <person name="Wu L."/>
            <person name="Ma J."/>
        </authorList>
    </citation>
    <scope>NUCLEOTIDE SEQUENCE [LARGE SCALE GENOMIC DNA]</scope>
    <source>
        <strain evidence="5">JCM 17336</strain>
    </source>
</reference>
<dbReference type="EMBL" id="BAABDT010000007">
    <property type="protein sequence ID" value="GAA3752501.1"/>
    <property type="molecule type" value="Genomic_DNA"/>
</dbReference>
<keyword evidence="5" id="KW-1185">Reference proteome</keyword>
<keyword evidence="4" id="KW-0378">Hydrolase</keyword>
<dbReference type="PANTHER" id="PTHR31084:SF0">
    <property type="entry name" value="ALPHA-L-FUCOSIDASE 2"/>
    <property type="match status" value="1"/>
</dbReference>
<name>A0ABP7G0R7_9FLAO</name>
<evidence type="ECO:0000313" key="4">
    <source>
        <dbReference type="EMBL" id="GAA3752501.1"/>
    </source>
</evidence>
<organism evidence="4 5">
    <name type="scientific">Flavobacterium ginsengisoli</name>
    <dbReference type="NCBI Taxonomy" id="871694"/>
    <lineage>
        <taxon>Bacteria</taxon>
        <taxon>Pseudomonadati</taxon>
        <taxon>Bacteroidota</taxon>
        <taxon>Flavobacteriia</taxon>
        <taxon>Flavobacteriales</taxon>
        <taxon>Flavobacteriaceae</taxon>
        <taxon>Flavobacterium</taxon>
    </lineage>
</organism>
<protein>
    <submittedName>
        <fullName evidence="4">Glycoside hydrolase family 95 protein</fullName>
    </submittedName>
</protein>
<feature type="domain" description="Glycosyl hydrolase family 95 N-terminal" evidence="1">
    <location>
        <begin position="30"/>
        <end position="296"/>
    </location>
</feature>
<dbReference type="InterPro" id="IPR016518">
    <property type="entry name" value="Alpha-L-fucosidase"/>
</dbReference>
<evidence type="ECO:0000259" key="3">
    <source>
        <dbReference type="Pfam" id="PF22124"/>
    </source>
</evidence>
<dbReference type="Pfam" id="PF14498">
    <property type="entry name" value="Glyco_hyd_65N_2"/>
    <property type="match status" value="1"/>
</dbReference>
<dbReference type="InterPro" id="IPR054363">
    <property type="entry name" value="GH95_cat"/>
</dbReference>
<feature type="domain" description="Alpha fucosidase A-like C-terminal" evidence="2">
    <location>
        <begin position="746"/>
        <end position="812"/>
    </location>
</feature>
<dbReference type="PIRSF" id="PIRSF007663">
    <property type="entry name" value="UCP007663"/>
    <property type="match status" value="1"/>
</dbReference>
<dbReference type="Proteomes" id="UP001501367">
    <property type="component" value="Unassembled WGS sequence"/>
</dbReference>
<dbReference type="Pfam" id="PF22124">
    <property type="entry name" value="Glyco_hydro_95_cat"/>
    <property type="match status" value="1"/>
</dbReference>
<dbReference type="PANTHER" id="PTHR31084">
    <property type="entry name" value="ALPHA-L-FUCOSIDASE 2"/>
    <property type="match status" value="1"/>
</dbReference>
<dbReference type="InterPro" id="IPR049053">
    <property type="entry name" value="AFCA-like_C"/>
</dbReference>
<comment type="caution">
    <text evidence="4">The sequence shown here is derived from an EMBL/GenBank/DDBJ whole genome shotgun (WGS) entry which is preliminary data.</text>
</comment>
<dbReference type="InterPro" id="IPR027414">
    <property type="entry name" value="GH95_N_dom"/>
</dbReference>
<dbReference type="Gene3D" id="1.50.10.10">
    <property type="match status" value="1"/>
</dbReference>
<dbReference type="GO" id="GO:0016787">
    <property type="term" value="F:hydrolase activity"/>
    <property type="evidence" value="ECO:0007669"/>
    <property type="project" value="UniProtKB-KW"/>
</dbReference>